<comment type="caution">
    <text evidence="8">The sequence shown here is derived from an EMBL/GenBank/DDBJ whole genome shotgun (WGS) entry which is preliminary data.</text>
</comment>
<dbReference type="AlphaFoldDB" id="A0A8K1CT55"/>
<dbReference type="Proteomes" id="UP000794436">
    <property type="component" value="Unassembled WGS sequence"/>
</dbReference>
<dbReference type="PANTHER" id="PTHR11101:SF80">
    <property type="entry name" value="PHOSPHATE TRANSPORTER"/>
    <property type="match status" value="1"/>
</dbReference>
<evidence type="ECO:0000256" key="1">
    <source>
        <dbReference type="ARBA" id="ARBA00004141"/>
    </source>
</evidence>
<feature type="transmembrane region" description="Helical" evidence="7">
    <location>
        <begin position="273"/>
        <end position="295"/>
    </location>
</feature>
<feature type="transmembrane region" description="Helical" evidence="7">
    <location>
        <begin position="99"/>
        <end position="118"/>
    </location>
</feature>
<dbReference type="PANTHER" id="PTHR11101">
    <property type="entry name" value="PHOSPHATE TRANSPORTER"/>
    <property type="match status" value="1"/>
</dbReference>
<keyword evidence="6 7" id="KW-0472">Membrane</keyword>
<dbReference type="InterPro" id="IPR001204">
    <property type="entry name" value="Phos_transporter"/>
</dbReference>
<feature type="transmembrane region" description="Helical" evidence="7">
    <location>
        <begin position="239"/>
        <end position="261"/>
    </location>
</feature>
<keyword evidence="9" id="KW-1185">Reference proteome</keyword>
<evidence type="ECO:0000256" key="7">
    <source>
        <dbReference type="RuleBase" id="RU363058"/>
    </source>
</evidence>
<dbReference type="EMBL" id="SPLM01000001">
    <property type="protein sequence ID" value="TMW69115.1"/>
    <property type="molecule type" value="Genomic_DNA"/>
</dbReference>
<evidence type="ECO:0000256" key="5">
    <source>
        <dbReference type="ARBA" id="ARBA00022989"/>
    </source>
</evidence>
<evidence type="ECO:0000256" key="2">
    <source>
        <dbReference type="ARBA" id="ARBA00022448"/>
    </source>
</evidence>
<reference evidence="8" key="1">
    <citation type="submission" date="2019-03" db="EMBL/GenBank/DDBJ databases">
        <title>Long read genome sequence of the mycoparasitic Pythium oligandrum ATCC 38472 isolated from sugarbeet rhizosphere.</title>
        <authorList>
            <person name="Gaulin E."/>
        </authorList>
    </citation>
    <scope>NUCLEOTIDE SEQUENCE</scope>
    <source>
        <strain evidence="8">ATCC 38472_TT</strain>
    </source>
</reference>
<gene>
    <name evidence="8" type="ORF">Poli38472_001271</name>
</gene>
<comment type="similarity">
    <text evidence="7">Belongs to the inorganic phosphate transporter (PiT) (TC 2.A.20) family.</text>
</comment>
<keyword evidence="3 7" id="KW-0592">Phosphate transport</keyword>
<dbReference type="GO" id="GO:0035435">
    <property type="term" value="P:phosphate ion transmembrane transport"/>
    <property type="evidence" value="ECO:0007669"/>
    <property type="project" value="TreeGrafter"/>
</dbReference>
<dbReference type="GO" id="GO:0016020">
    <property type="term" value="C:membrane"/>
    <property type="evidence" value="ECO:0007669"/>
    <property type="project" value="UniProtKB-SubCell"/>
</dbReference>
<dbReference type="GO" id="GO:0005315">
    <property type="term" value="F:phosphate transmembrane transporter activity"/>
    <property type="evidence" value="ECO:0007669"/>
    <property type="project" value="InterPro"/>
</dbReference>
<evidence type="ECO:0000256" key="3">
    <source>
        <dbReference type="ARBA" id="ARBA00022592"/>
    </source>
</evidence>
<evidence type="ECO:0000256" key="4">
    <source>
        <dbReference type="ARBA" id="ARBA00022692"/>
    </source>
</evidence>
<proteinExistence type="inferred from homology"/>
<evidence type="ECO:0000256" key="6">
    <source>
        <dbReference type="ARBA" id="ARBA00023136"/>
    </source>
</evidence>
<evidence type="ECO:0000313" key="9">
    <source>
        <dbReference type="Proteomes" id="UP000794436"/>
    </source>
</evidence>
<sequence>MSAVSYGTRILADKVCKAGVFSCSFGEAIQATTGTFPPDFSARTCAEYDGLYFDPQHNYAILVITALFAALMAFAIGGNDGANAWGTVIHSFAIRFQPAVILGTIFEVLGATTIGYGVSGSIQTGITKLQNPDCFACGYCNSSMTLYYMGMMAALISASIFILAATMLKMPVSTSHTIVSSVFGMTVVFGGFGCADFGFDNLGGVIASWFISPLAAGVVTIIVHYLLQHLIFRARNPRERAYVIVPLLYFLVMFVIVLISYLKAPVLKHKPRWQGVVVGLAGGVVMMLIYLFAVFPRLRDNLPSLSSANRIGADVMNFDDVEEFPSSDGTELKTMKGGRFQDRPSLALLDEYDALTPDQQDAMYLFKHLLVLVACLQSFSHGSNDTANATAALSAVVNGFRHGINDCADPESPWWIMLIGGVFIGLGIWIIGKKVMDTIGKNISVVTFDRAFATEFSSAITVVVCSILDVNVSSTHCQVGAVIFISMASKESEMIHWKLVSLILAWWLLTLPLSAGLAGVIAYVLKYSVQV</sequence>
<feature type="transmembrane region" description="Helical" evidence="7">
    <location>
        <begin position="146"/>
        <end position="166"/>
    </location>
</feature>
<feature type="transmembrane region" description="Helical" evidence="7">
    <location>
        <begin position="499"/>
        <end position="525"/>
    </location>
</feature>
<comment type="subcellular location">
    <subcellularLocation>
        <location evidence="1 7">Membrane</location>
        <topology evidence="1 7">Multi-pass membrane protein</topology>
    </subcellularLocation>
</comment>
<keyword evidence="4 7" id="KW-0812">Transmembrane</keyword>
<accession>A0A8K1CT55</accession>
<feature type="transmembrane region" description="Helical" evidence="7">
    <location>
        <begin position="414"/>
        <end position="432"/>
    </location>
</feature>
<feature type="transmembrane region" description="Helical" evidence="7">
    <location>
        <begin position="59"/>
        <end position="78"/>
    </location>
</feature>
<comment type="function">
    <text evidence="7">Sodium-phosphate symporter.</text>
</comment>
<dbReference type="OrthoDB" id="67021at2759"/>
<protein>
    <recommendedName>
        <fullName evidence="7">Phosphate transporter</fullName>
    </recommendedName>
</protein>
<feature type="transmembrane region" description="Helical" evidence="7">
    <location>
        <begin position="205"/>
        <end position="227"/>
    </location>
</feature>
<organism evidence="8 9">
    <name type="scientific">Pythium oligandrum</name>
    <name type="common">Mycoparasitic fungus</name>
    <dbReference type="NCBI Taxonomy" id="41045"/>
    <lineage>
        <taxon>Eukaryota</taxon>
        <taxon>Sar</taxon>
        <taxon>Stramenopiles</taxon>
        <taxon>Oomycota</taxon>
        <taxon>Peronosporomycetes</taxon>
        <taxon>Pythiales</taxon>
        <taxon>Pythiaceae</taxon>
        <taxon>Pythium</taxon>
    </lineage>
</organism>
<keyword evidence="2 7" id="KW-0813">Transport</keyword>
<name>A0A8K1CT55_PYTOL</name>
<dbReference type="Pfam" id="PF01384">
    <property type="entry name" value="PHO4"/>
    <property type="match status" value="1"/>
</dbReference>
<evidence type="ECO:0000313" key="8">
    <source>
        <dbReference type="EMBL" id="TMW69115.1"/>
    </source>
</evidence>
<keyword evidence="5 7" id="KW-1133">Transmembrane helix</keyword>